<evidence type="ECO:0000256" key="9">
    <source>
        <dbReference type="ARBA" id="ARBA00048679"/>
    </source>
</evidence>
<dbReference type="InterPro" id="IPR051131">
    <property type="entry name" value="NEK_Ser/Thr_kinase_NIMA"/>
</dbReference>
<feature type="region of interest" description="Disordered" evidence="11">
    <location>
        <begin position="835"/>
        <end position="868"/>
    </location>
</feature>
<dbReference type="FunFam" id="3.30.200.20:FF:000097">
    <property type="entry name" value="Probable serine/threonine-protein kinase nek1"/>
    <property type="match status" value="1"/>
</dbReference>
<evidence type="ECO:0000256" key="1">
    <source>
        <dbReference type="ARBA" id="ARBA00010886"/>
    </source>
</evidence>
<dbReference type="PROSITE" id="PS00107">
    <property type="entry name" value="PROTEIN_KINASE_ATP"/>
    <property type="match status" value="1"/>
</dbReference>
<dbReference type="EMBL" id="CAMPGE010017358">
    <property type="protein sequence ID" value="CAI2375852.1"/>
    <property type="molecule type" value="Genomic_DNA"/>
</dbReference>
<dbReference type="InterPro" id="IPR008271">
    <property type="entry name" value="Ser/Thr_kinase_AS"/>
</dbReference>
<comment type="catalytic activity">
    <reaction evidence="8">
        <text>L-threonyl-[protein] + ATP = O-phospho-L-threonyl-[protein] + ADP + H(+)</text>
        <dbReference type="Rhea" id="RHEA:46608"/>
        <dbReference type="Rhea" id="RHEA-COMP:11060"/>
        <dbReference type="Rhea" id="RHEA-COMP:11605"/>
        <dbReference type="ChEBI" id="CHEBI:15378"/>
        <dbReference type="ChEBI" id="CHEBI:30013"/>
        <dbReference type="ChEBI" id="CHEBI:30616"/>
        <dbReference type="ChEBI" id="CHEBI:61977"/>
        <dbReference type="ChEBI" id="CHEBI:456216"/>
        <dbReference type="EC" id="2.7.11.1"/>
    </reaction>
</comment>
<dbReference type="InterPro" id="IPR000719">
    <property type="entry name" value="Prot_kinase_dom"/>
</dbReference>
<feature type="compositionally biased region" description="Basic and acidic residues" evidence="11">
    <location>
        <begin position="569"/>
        <end position="580"/>
    </location>
</feature>
<dbReference type="Proteomes" id="UP001295684">
    <property type="component" value="Unassembled WGS sequence"/>
</dbReference>
<dbReference type="PANTHER" id="PTHR44899:SF3">
    <property type="entry name" value="SERINE_THREONINE-PROTEIN KINASE NEK1"/>
    <property type="match status" value="1"/>
</dbReference>
<feature type="compositionally biased region" description="Polar residues" evidence="11">
    <location>
        <begin position="848"/>
        <end position="860"/>
    </location>
</feature>
<dbReference type="PROSITE" id="PS50011">
    <property type="entry name" value="PROTEIN_KINASE_DOM"/>
    <property type="match status" value="1"/>
</dbReference>
<keyword evidence="7 10" id="KW-0067">ATP-binding</keyword>
<dbReference type="InterPro" id="IPR017441">
    <property type="entry name" value="Protein_kinase_ATP_BS"/>
</dbReference>
<dbReference type="Gene3D" id="1.10.510.10">
    <property type="entry name" value="Transferase(Phosphotransferase) domain 1"/>
    <property type="match status" value="1"/>
</dbReference>
<keyword evidence="3" id="KW-0723">Serine/threonine-protein kinase</keyword>
<dbReference type="EC" id="2.7.11.1" evidence="2"/>
<dbReference type="InterPro" id="IPR011009">
    <property type="entry name" value="Kinase-like_dom_sf"/>
</dbReference>
<feature type="binding site" evidence="10">
    <location>
        <position position="73"/>
    </location>
    <ligand>
        <name>ATP</name>
        <dbReference type="ChEBI" id="CHEBI:30616"/>
    </ligand>
</feature>
<evidence type="ECO:0000259" key="12">
    <source>
        <dbReference type="PROSITE" id="PS50011"/>
    </source>
</evidence>
<evidence type="ECO:0000256" key="5">
    <source>
        <dbReference type="ARBA" id="ARBA00022741"/>
    </source>
</evidence>
<evidence type="ECO:0000256" key="11">
    <source>
        <dbReference type="SAM" id="MobiDB-lite"/>
    </source>
</evidence>
<evidence type="ECO:0000256" key="7">
    <source>
        <dbReference type="ARBA" id="ARBA00022840"/>
    </source>
</evidence>
<evidence type="ECO:0000256" key="2">
    <source>
        <dbReference type="ARBA" id="ARBA00012513"/>
    </source>
</evidence>
<reference evidence="13" key="1">
    <citation type="submission" date="2023-07" db="EMBL/GenBank/DDBJ databases">
        <authorList>
            <consortium name="AG Swart"/>
            <person name="Singh M."/>
            <person name="Singh A."/>
            <person name="Seah K."/>
            <person name="Emmerich C."/>
        </authorList>
    </citation>
    <scope>NUCLEOTIDE SEQUENCE</scope>
    <source>
        <strain evidence="13">DP1</strain>
    </source>
</reference>
<name>A0AAD1XND7_EUPCR</name>
<dbReference type="SMART" id="SM00220">
    <property type="entry name" value="S_TKc"/>
    <property type="match status" value="1"/>
</dbReference>
<keyword evidence="5 10" id="KW-0547">Nucleotide-binding</keyword>
<sequence>MKLKGRRLYNPQSREKEEFKREIKNVINHSKSFKSSFGSSLKDFKVIKEIGRGAYGTVYKVQSYIDRNTYALKKINEINKTQKASALKEVKILKRMNHPNIIRYYHSFVEYDNLYILMEYADGGDLYHKMKEYKSMNKKWTEKEIWCFAYEILLGIEYLHAKNIIHRDVKTLNIFITEDKHIKLGDLGVSKIVNSMIPLQGTRVGTPLYLAPELIRHQPYSFKIDIWAIGCALYHIMCFEPPFIGENLFILGNTIVHNKPKGIPKNYSTKLSLFIEKLLAKSTDNRPSAKEALRMVPKSIKNLDHFKVKKNMDSSNSEINATTPYDSSPKGNRIHNVISKQEDSKARPISAAVIRSPNVKIKEPVRKEFKICDLKDENKIKDIFDKNEYQDHESSPLNLNKEPSLPIKVAADKALSFYNKKSQKSFNIKRLSCDDQDKKAIDTSSDSKICINVATAIPAPINKSKNRYANSTPGERLTINKSAKSNTGLQSKITQARNLNQPAKNNLFKGESFQITPTVGKNDMKLPPKARKDNQGRIILDQGPIPQTCFTTIANRNITAESRVYKQGKVLDRPHNDSKELANSGSKADISKRPNIYDLKEESEKKSKRPASAYVSTKGNRNTSNNLDLNKNKVFSQDKVVVQDKVILRPKIFFNDQTFQSGMNSVVNKSASKYGKPYCNQRRIMTAGGNSSIGRSHSKRVQPNTNHQPSVGINRSCNEKPTISQLKSKNKESSSNIQTSTQPTTMSVIIPKSTPDPNPTSTKHKPAGISYQRYNNPINNLNIFRSGAVKVSHKKAKISPQKVNLDKKPLKSERMKNPTVDRPLFIKKFKTTSSKNKRKYIRPGFGNIPTNSTSNDQTSFRKPPPQRP</sequence>
<keyword evidence="4" id="KW-0808">Transferase</keyword>
<evidence type="ECO:0000256" key="4">
    <source>
        <dbReference type="ARBA" id="ARBA00022679"/>
    </source>
</evidence>
<protein>
    <recommendedName>
        <fullName evidence="2">non-specific serine/threonine protein kinase</fullName>
        <ecNumber evidence="2">2.7.11.1</ecNumber>
    </recommendedName>
</protein>
<dbReference type="GO" id="GO:0004674">
    <property type="term" value="F:protein serine/threonine kinase activity"/>
    <property type="evidence" value="ECO:0007669"/>
    <property type="project" value="UniProtKB-KW"/>
</dbReference>
<feature type="region of interest" description="Disordered" evidence="11">
    <location>
        <begin position="687"/>
        <end position="767"/>
    </location>
</feature>
<evidence type="ECO:0000256" key="10">
    <source>
        <dbReference type="PROSITE-ProRule" id="PRU10141"/>
    </source>
</evidence>
<comment type="similarity">
    <text evidence="1">Belongs to the protein kinase superfamily. NEK Ser/Thr protein kinase family. NIMA subfamily.</text>
</comment>
<organism evidence="13 14">
    <name type="scientific">Euplotes crassus</name>
    <dbReference type="NCBI Taxonomy" id="5936"/>
    <lineage>
        <taxon>Eukaryota</taxon>
        <taxon>Sar</taxon>
        <taxon>Alveolata</taxon>
        <taxon>Ciliophora</taxon>
        <taxon>Intramacronucleata</taxon>
        <taxon>Spirotrichea</taxon>
        <taxon>Hypotrichia</taxon>
        <taxon>Euplotida</taxon>
        <taxon>Euplotidae</taxon>
        <taxon>Moneuplotes</taxon>
    </lineage>
</organism>
<feature type="compositionally biased region" description="Polar residues" evidence="11">
    <location>
        <begin position="688"/>
        <end position="747"/>
    </location>
</feature>
<evidence type="ECO:0000256" key="3">
    <source>
        <dbReference type="ARBA" id="ARBA00022527"/>
    </source>
</evidence>
<evidence type="ECO:0000256" key="6">
    <source>
        <dbReference type="ARBA" id="ARBA00022777"/>
    </source>
</evidence>
<keyword evidence="6" id="KW-0418">Kinase</keyword>
<dbReference type="SUPFAM" id="SSF56112">
    <property type="entry name" value="Protein kinase-like (PK-like)"/>
    <property type="match status" value="1"/>
</dbReference>
<evidence type="ECO:0000313" key="13">
    <source>
        <dbReference type="EMBL" id="CAI2375852.1"/>
    </source>
</evidence>
<evidence type="ECO:0000256" key="8">
    <source>
        <dbReference type="ARBA" id="ARBA00047899"/>
    </source>
</evidence>
<feature type="region of interest" description="Disordered" evidence="11">
    <location>
        <begin position="567"/>
        <end position="628"/>
    </location>
</feature>
<evidence type="ECO:0000313" key="14">
    <source>
        <dbReference type="Proteomes" id="UP001295684"/>
    </source>
</evidence>
<comment type="caution">
    <text evidence="13">The sequence shown here is derived from an EMBL/GenBank/DDBJ whole genome shotgun (WGS) entry which is preliminary data.</text>
</comment>
<dbReference type="CDD" id="cd08215">
    <property type="entry name" value="STKc_Nek"/>
    <property type="match status" value="1"/>
</dbReference>
<feature type="domain" description="Protein kinase" evidence="12">
    <location>
        <begin position="44"/>
        <end position="308"/>
    </location>
</feature>
<accession>A0AAD1XND7</accession>
<dbReference type="GO" id="GO:0005524">
    <property type="term" value="F:ATP binding"/>
    <property type="evidence" value="ECO:0007669"/>
    <property type="project" value="UniProtKB-UniRule"/>
</dbReference>
<comment type="catalytic activity">
    <reaction evidence="9">
        <text>L-seryl-[protein] + ATP = O-phospho-L-seryl-[protein] + ADP + H(+)</text>
        <dbReference type="Rhea" id="RHEA:17989"/>
        <dbReference type="Rhea" id="RHEA-COMP:9863"/>
        <dbReference type="Rhea" id="RHEA-COMP:11604"/>
        <dbReference type="ChEBI" id="CHEBI:15378"/>
        <dbReference type="ChEBI" id="CHEBI:29999"/>
        <dbReference type="ChEBI" id="CHEBI:30616"/>
        <dbReference type="ChEBI" id="CHEBI:83421"/>
        <dbReference type="ChEBI" id="CHEBI:456216"/>
        <dbReference type="EC" id="2.7.11.1"/>
    </reaction>
</comment>
<dbReference type="AlphaFoldDB" id="A0AAD1XND7"/>
<dbReference type="Pfam" id="PF00069">
    <property type="entry name" value="Pkinase"/>
    <property type="match status" value="1"/>
</dbReference>
<feature type="compositionally biased region" description="Polar residues" evidence="11">
    <location>
        <begin position="614"/>
        <end position="628"/>
    </location>
</feature>
<keyword evidence="14" id="KW-1185">Reference proteome</keyword>
<gene>
    <name evidence="13" type="ORF">ECRASSUSDP1_LOCUS17218</name>
</gene>
<feature type="region of interest" description="Disordered" evidence="11">
    <location>
        <begin position="495"/>
        <end position="530"/>
    </location>
</feature>
<dbReference type="PANTHER" id="PTHR44899">
    <property type="entry name" value="CAMK FAMILY PROTEIN KINASE"/>
    <property type="match status" value="1"/>
</dbReference>
<dbReference type="PROSITE" id="PS00108">
    <property type="entry name" value="PROTEIN_KINASE_ST"/>
    <property type="match status" value="1"/>
</dbReference>
<proteinExistence type="inferred from homology"/>
<feature type="compositionally biased region" description="Polar residues" evidence="11">
    <location>
        <begin position="495"/>
        <end position="504"/>
    </location>
</feature>